<feature type="transmembrane region" description="Helical" evidence="6">
    <location>
        <begin position="318"/>
        <end position="339"/>
    </location>
</feature>
<feature type="transmembrane region" description="Helical" evidence="6">
    <location>
        <begin position="377"/>
        <end position="398"/>
    </location>
</feature>
<dbReference type="PANTHER" id="PTHR11662:SF450">
    <property type="entry name" value="BLR1003 PROTEIN"/>
    <property type="match status" value="1"/>
</dbReference>
<feature type="transmembrane region" description="Helical" evidence="6">
    <location>
        <begin position="289"/>
        <end position="306"/>
    </location>
</feature>
<dbReference type="OrthoDB" id="4474610at2"/>
<dbReference type="PANTHER" id="PTHR11662">
    <property type="entry name" value="SOLUTE CARRIER FAMILY 17"/>
    <property type="match status" value="1"/>
</dbReference>
<feature type="transmembrane region" description="Helical" evidence="6">
    <location>
        <begin position="248"/>
        <end position="269"/>
    </location>
</feature>
<dbReference type="InterPro" id="IPR036259">
    <property type="entry name" value="MFS_trans_sf"/>
</dbReference>
<dbReference type="STRING" id="1871111.GCA_001704615_01456"/>
<gene>
    <name evidence="8" type="ORF">DJ533_11810</name>
</gene>
<dbReference type="GO" id="GO:0016020">
    <property type="term" value="C:membrane"/>
    <property type="evidence" value="ECO:0007669"/>
    <property type="project" value="UniProtKB-SubCell"/>
</dbReference>
<dbReference type="Pfam" id="PF07690">
    <property type="entry name" value="MFS_1"/>
    <property type="match status" value="1"/>
</dbReference>
<evidence type="ECO:0000256" key="6">
    <source>
        <dbReference type="SAM" id="Phobius"/>
    </source>
</evidence>
<evidence type="ECO:0000256" key="4">
    <source>
        <dbReference type="ARBA" id="ARBA00023136"/>
    </source>
</evidence>
<dbReference type="EMBL" id="CP029397">
    <property type="protein sequence ID" value="AWL29201.1"/>
    <property type="molecule type" value="Genomic_DNA"/>
</dbReference>
<keyword evidence="2 6" id="KW-0812">Transmembrane</keyword>
<feature type="transmembrane region" description="Helical" evidence="6">
    <location>
        <begin position="149"/>
        <end position="169"/>
    </location>
</feature>
<feature type="transmembrane region" description="Helical" evidence="6">
    <location>
        <begin position="57"/>
        <end position="79"/>
    </location>
</feature>
<evidence type="ECO:0000256" key="3">
    <source>
        <dbReference type="ARBA" id="ARBA00022989"/>
    </source>
</evidence>
<organism evidence="8 9">
    <name type="scientific">Acinetobacter defluvii</name>
    <dbReference type="NCBI Taxonomy" id="1871111"/>
    <lineage>
        <taxon>Bacteria</taxon>
        <taxon>Pseudomonadati</taxon>
        <taxon>Pseudomonadota</taxon>
        <taxon>Gammaproteobacteria</taxon>
        <taxon>Moraxellales</taxon>
        <taxon>Moraxellaceae</taxon>
        <taxon>Acinetobacter</taxon>
    </lineage>
</organism>
<evidence type="ECO:0000256" key="1">
    <source>
        <dbReference type="ARBA" id="ARBA00004141"/>
    </source>
</evidence>
<feature type="domain" description="Major facilitator superfamily (MFS) profile" evidence="7">
    <location>
        <begin position="21"/>
        <end position="454"/>
    </location>
</feature>
<dbReference type="SUPFAM" id="SSF103473">
    <property type="entry name" value="MFS general substrate transporter"/>
    <property type="match status" value="1"/>
</dbReference>
<reference evidence="8" key="1">
    <citation type="submission" date="2019-08" db="EMBL/GenBank/DDBJ databases">
        <title>The complete genome of Acinetobacter defluvii strain WCHAD010030.</title>
        <authorList>
            <person name="Hu Y."/>
            <person name="Qin J."/>
            <person name="Feng Y."/>
            <person name="Zong Z."/>
        </authorList>
    </citation>
    <scope>NUCLEOTIDE SEQUENCE</scope>
    <source>
        <strain evidence="8">WCHA30</strain>
    </source>
</reference>
<comment type="subcellular location">
    <subcellularLocation>
        <location evidence="1">Membrane</location>
        <topology evidence="1">Multi-pass membrane protein</topology>
    </subcellularLocation>
</comment>
<evidence type="ECO:0000256" key="2">
    <source>
        <dbReference type="ARBA" id="ARBA00022692"/>
    </source>
</evidence>
<feature type="transmembrane region" description="Helical" evidence="6">
    <location>
        <begin position="86"/>
        <end position="104"/>
    </location>
</feature>
<sequence>MKDHSVHDLTSAKLLKKAWLVTALLMIFQMINFADKAVLGLVAESAMAELAMTSTEFGFIGSSFFFLFAISGVVVGFVAGKIQTKWIILVMGVSWAILQFPMLFGGGAMALLITRVILGAAEGPASSISLQHVQGWFEPTSRGFPSSMVAAGTTIGPIIAAPVLAYIIAHPQLGWRWAFGFLGIVGLIWTVIWFFVCKEGPYSHIGDTSEQKTVQSDEVLNVDTHSIAAVVDQLQPVSYFKIFSSKMFIVAVLTGIGCFWPLGFLTTWSPKYIATVAQLTPQMVGTLSTLPWILGAFALMFAGYISRLLMKRDHTVHVALGINFGVIILISGISFLLLPHTQANLAILLITIAAGAAMTFPLATMTVGYSVCSQQRAAVMATLVSLSSIGGIVSPLMVGHLMDRAGYVQPHKGEMLSEQMAANLIYGMNQSFTYIGVYLVVVAILAILFLNPDKTAKQLNFKSI</sequence>
<evidence type="ECO:0000313" key="8">
    <source>
        <dbReference type="EMBL" id="AWL29201.1"/>
    </source>
</evidence>
<keyword evidence="9" id="KW-1185">Reference proteome</keyword>
<dbReference type="GO" id="GO:0022857">
    <property type="term" value="F:transmembrane transporter activity"/>
    <property type="evidence" value="ECO:0007669"/>
    <property type="project" value="InterPro"/>
</dbReference>
<evidence type="ECO:0000313" key="9">
    <source>
        <dbReference type="Proteomes" id="UP000245977"/>
    </source>
</evidence>
<dbReference type="InterPro" id="IPR020846">
    <property type="entry name" value="MFS_dom"/>
</dbReference>
<dbReference type="InterPro" id="IPR050382">
    <property type="entry name" value="MFS_Na/Anion_cotransporter"/>
</dbReference>
<dbReference type="PROSITE" id="PS50850">
    <property type="entry name" value="MFS"/>
    <property type="match status" value="1"/>
</dbReference>
<name>A0A2S2FDZ5_9GAMM</name>
<feature type="transmembrane region" description="Helical" evidence="6">
    <location>
        <begin position="345"/>
        <end position="365"/>
    </location>
</feature>
<keyword evidence="3 6" id="KW-1133">Transmembrane helix</keyword>
<dbReference type="InterPro" id="IPR011701">
    <property type="entry name" value="MFS"/>
</dbReference>
<feature type="transmembrane region" description="Helical" evidence="6">
    <location>
        <begin position="175"/>
        <end position="196"/>
    </location>
</feature>
<dbReference type="KEGG" id="adv:DJ533_11810"/>
<comment type="similarity">
    <text evidence="5">Belongs to the major facilitator superfamily. Phthalate permease family.</text>
</comment>
<feature type="transmembrane region" description="Helical" evidence="6">
    <location>
        <begin position="432"/>
        <end position="450"/>
    </location>
</feature>
<evidence type="ECO:0000259" key="7">
    <source>
        <dbReference type="PROSITE" id="PS50850"/>
    </source>
</evidence>
<dbReference type="Gene3D" id="1.20.1250.20">
    <property type="entry name" value="MFS general substrate transporter like domains"/>
    <property type="match status" value="2"/>
</dbReference>
<protein>
    <submittedName>
        <fullName evidence="8">MFS transporter</fullName>
    </submittedName>
</protein>
<evidence type="ECO:0000256" key="5">
    <source>
        <dbReference type="ARBA" id="ARBA00038514"/>
    </source>
</evidence>
<dbReference type="RefSeq" id="WP_065992835.1">
    <property type="nucleotide sequence ID" value="NZ_CP029397.2"/>
</dbReference>
<keyword evidence="4 6" id="KW-0472">Membrane</keyword>
<accession>A0A2S2FDZ5</accession>
<dbReference type="AlphaFoldDB" id="A0A2S2FDZ5"/>
<proteinExistence type="inferred from homology"/>
<dbReference type="Proteomes" id="UP000245977">
    <property type="component" value="Chromosome"/>
</dbReference>